<reference evidence="1 2" key="1">
    <citation type="submission" date="2019-08" db="EMBL/GenBank/DDBJ databases">
        <authorList>
            <person name="Peeters C."/>
        </authorList>
    </citation>
    <scope>NUCLEOTIDE SEQUENCE [LARGE SCALE GENOMIC DNA]</scope>
    <source>
        <strain evidence="1 2">LMG 31118</strain>
    </source>
</reference>
<dbReference type="RefSeq" id="WP_150624350.1">
    <property type="nucleotide sequence ID" value="NZ_CABPSQ010000002.1"/>
</dbReference>
<sequence length="82" mass="8732">MQIVDPQISEMPIRRQPVPEALSTQVHLIHVDAAVAADTGADPDVDDARIVRAKVMRGLADVAAGRVLTADAAEAECDALFR</sequence>
<dbReference type="Proteomes" id="UP000414136">
    <property type="component" value="Unassembled WGS sequence"/>
</dbReference>
<organism evidence="1 2">
    <name type="scientific">Pandoraea captiosa</name>
    <dbReference type="NCBI Taxonomy" id="2508302"/>
    <lineage>
        <taxon>Bacteria</taxon>
        <taxon>Pseudomonadati</taxon>
        <taxon>Pseudomonadota</taxon>
        <taxon>Betaproteobacteria</taxon>
        <taxon>Burkholderiales</taxon>
        <taxon>Burkholderiaceae</taxon>
        <taxon>Pandoraea</taxon>
    </lineage>
</organism>
<dbReference type="EMBL" id="CABPSQ010000002">
    <property type="protein sequence ID" value="VVE63946.1"/>
    <property type="molecule type" value="Genomic_DNA"/>
</dbReference>
<evidence type="ECO:0000313" key="1">
    <source>
        <dbReference type="EMBL" id="VVE63946.1"/>
    </source>
</evidence>
<dbReference type="OrthoDB" id="8945412at2"/>
<evidence type="ECO:0000313" key="2">
    <source>
        <dbReference type="Proteomes" id="UP000414136"/>
    </source>
</evidence>
<dbReference type="AlphaFoldDB" id="A0A5E4ZSC3"/>
<accession>A0A5E4ZSC3</accession>
<protein>
    <submittedName>
        <fullName evidence="1">Uncharacterized protein</fullName>
    </submittedName>
</protein>
<gene>
    <name evidence="1" type="ORF">PCA31118_01440</name>
</gene>
<proteinExistence type="predicted"/>
<name>A0A5E4ZSC3_9BURK</name>
<keyword evidence="2" id="KW-1185">Reference proteome</keyword>